<protein>
    <submittedName>
        <fullName evidence="1">Uncharacterized protein</fullName>
    </submittedName>
</protein>
<proteinExistence type="predicted"/>
<accession>A0A1H8A1G5</accession>
<sequence>MKIITVVTMINSDECKTDIKLKKILQQISAICKPAKIVAVKEMSKRALHYHIVMSDNCTIDMLKNWAGKIYEFGCEERDGIRFINRVKGSPIYKST</sequence>
<evidence type="ECO:0000313" key="1">
    <source>
        <dbReference type="EMBL" id="SEM64441.1"/>
    </source>
</evidence>
<keyword evidence="2" id="KW-1185">Reference proteome</keyword>
<organism evidence="1 2">
    <name type="scientific">Hydrogenoanaerobacterium saccharovorans</name>
    <dbReference type="NCBI Taxonomy" id="474960"/>
    <lineage>
        <taxon>Bacteria</taxon>
        <taxon>Bacillati</taxon>
        <taxon>Bacillota</taxon>
        <taxon>Clostridia</taxon>
        <taxon>Eubacteriales</taxon>
        <taxon>Oscillospiraceae</taxon>
        <taxon>Hydrogenoanaerobacterium</taxon>
    </lineage>
</organism>
<dbReference type="EMBL" id="FOCG01000001">
    <property type="protein sequence ID" value="SEM64441.1"/>
    <property type="molecule type" value="Genomic_DNA"/>
</dbReference>
<name>A0A1H8A1G5_9FIRM</name>
<dbReference type="Proteomes" id="UP000199158">
    <property type="component" value="Unassembled WGS sequence"/>
</dbReference>
<reference evidence="1 2" key="1">
    <citation type="submission" date="2016-10" db="EMBL/GenBank/DDBJ databases">
        <authorList>
            <person name="de Groot N.N."/>
        </authorList>
    </citation>
    <scope>NUCLEOTIDE SEQUENCE [LARGE SCALE GENOMIC DNA]</scope>
    <source>
        <strain evidence="1 2">CGMCC 1.5070</strain>
    </source>
</reference>
<dbReference type="AlphaFoldDB" id="A0A1H8A1G5"/>
<dbReference type="RefSeq" id="WP_092752330.1">
    <property type="nucleotide sequence ID" value="NZ_FOCG01000001.1"/>
</dbReference>
<gene>
    <name evidence="1" type="ORF">SAMN05216180_1047</name>
</gene>
<evidence type="ECO:0000313" key="2">
    <source>
        <dbReference type="Proteomes" id="UP000199158"/>
    </source>
</evidence>